<gene>
    <name evidence="19" type="ORF">LSH36_2238g00026</name>
</gene>
<dbReference type="SUPFAM" id="SSF55073">
    <property type="entry name" value="Nucleotide cyclase"/>
    <property type="match status" value="1"/>
</dbReference>
<dbReference type="GO" id="GO:0004672">
    <property type="term" value="F:protein kinase activity"/>
    <property type="evidence" value="ECO:0007669"/>
    <property type="project" value="InterPro"/>
</dbReference>
<evidence type="ECO:0000256" key="3">
    <source>
        <dbReference type="ARBA" id="ARBA00022692"/>
    </source>
</evidence>
<dbReference type="Pfam" id="PF00069">
    <property type="entry name" value="Pkinase"/>
    <property type="match status" value="1"/>
</dbReference>
<evidence type="ECO:0000313" key="19">
    <source>
        <dbReference type="EMBL" id="KAK2138911.1"/>
    </source>
</evidence>
<dbReference type="InterPro" id="IPR024370">
    <property type="entry name" value="PBP_domain"/>
</dbReference>
<reference evidence="19" key="1">
    <citation type="journal article" date="2023" name="Mol. Biol. Evol.">
        <title>Third-Generation Sequencing Reveals the Adaptive Role of the Epigenome in Three Deep-Sea Polychaetes.</title>
        <authorList>
            <person name="Perez M."/>
            <person name="Aroh O."/>
            <person name="Sun Y."/>
            <person name="Lan Y."/>
            <person name="Juniper S.K."/>
            <person name="Young C.R."/>
            <person name="Angers B."/>
            <person name="Qian P.Y."/>
        </authorList>
    </citation>
    <scope>NUCLEOTIDE SEQUENCE</scope>
    <source>
        <strain evidence="19">P08H-3</strain>
    </source>
</reference>
<dbReference type="GO" id="GO:0035556">
    <property type="term" value="P:intracellular signal transduction"/>
    <property type="evidence" value="ECO:0007669"/>
    <property type="project" value="InterPro"/>
</dbReference>
<evidence type="ECO:0000256" key="4">
    <source>
        <dbReference type="ARBA" id="ARBA00022729"/>
    </source>
</evidence>
<evidence type="ECO:0000259" key="17">
    <source>
        <dbReference type="PROSITE" id="PS50011"/>
    </source>
</evidence>
<keyword evidence="15" id="KW-0175">Coiled coil</keyword>
<evidence type="ECO:0000256" key="13">
    <source>
        <dbReference type="RuleBase" id="RU000405"/>
    </source>
</evidence>
<dbReference type="SUPFAM" id="SSF56112">
    <property type="entry name" value="Protein kinase-like (PK-like)"/>
    <property type="match status" value="1"/>
</dbReference>
<evidence type="ECO:0000256" key="12">
    <source>
        <dbReference type="ARBA" id="ARBA00023293"/>
    </source>
</evidence>
<evidence type="ECO:0000256" key="14">
    <source>
        <dbReference type="RuleBase" id="RU003431"/>
    </source>
</evidence>
<keyword evidence="20" id="KW-1185">Reference proteome</keyword>
<evidence type="ECO:0000256" key="11">
    <source>
        <dbReference type="ARBA" id="ARBA00023239"/>
    </source>
</evidence>
<dbReference type="InterPro" id="IPR000719">
    <property type="entry name" value="Prot_kinase_dom"/>
</dbReference>
<comment type="caution">
    <text evidence="19">The sequence shown here is derived from an EMBL/GenBank/DDBJ whole genome shotgun (WGS) entry which is preliminary data.</text>
</comment>
<keyword evidence="11 13" id="KW-0456">Lyase</keyword>
<evidence type="ECO:0000256" key="1">
    <source>
        <dbReference type="ARBA" id="ARBA00004479"/>
    </source>
</evidence>
<dbReference type="GO" id="GO:0001653">
    <property type="term" value="F:peptide receptor activity"/>
    <property type="evidence" value="ECO:0007669"/>
    <property type="project" value="TreeGrafter"/>
</dbReference>
<protein>
    <recommendedName>
        <fullName evidence="2 14">Guanylate cyclase</fullName>
        <ecNumber evidence="2 14">4.6.1.2</ecNumber>
    </recommendedName>
</protein>
<proteinExistence type="inferred from homology"/>
<dbReference type="Gene3D" id="3.40.190.10">
    <property type="entry name" value="Periplasmic binding protein-like II"/>
    <property type="match status" value="2"/>
</dbReference>
<dbReference type="EMBL" id="JAODUP010002232">
    <property type="protein sequence ID" value="KAK2138911.1"/>
    <property type="molecule type" value="Genomic_DNA"/>
</dbReference>
<comment type="catalytic activity">
    <reaction evidence="14">
        <text>GTP = 3',5'-cyclic GMP + diphosphate</text>
        <dbReference type="Rhea" id="RHEA:13665"/>
        <dbReference type="ChEBI" id="CHEBI:33019"/>
        <dbReference type="ChEBI" id="CHEBI:37565"/>
        <dbReference type="ChEBI" id="CHEBI:57746"/>
        <dbReference type="EC" id="4.6.1.2"/>
    </reaction>
</comment>
<evidence type="ECO:0000256" key="2">
    <source>
        <dbReference type="ARBA" id="ARBA00012202"/>
    </source>
</evidence>
<keyword evidence="12 14" id="KW-0141">cGMP biosynthesis</keyword>
<evidence type="ECO:0000256" key="15">
    <source>
        <dbReference type="SAM" id="Coils"/>
    </source>
</evidence>
<dbReference type="PANTHER" id="PTHR11920">
    <property type="entry name" value="GUANYLYL CYCLASE"/>
    <property type="match status" value="1"/>
</dbReference>
<evidence type="ECO:0000256" key="7">
    <source>
        <dbReference type="ARBA" id="ARBA00023134"/>
    </source>
</evidence>
<dbReference type="InterPro" id="IPR011009">
    <property type="entry name" value="Kinase-like_dom_sf"/>
</dbReference>
<dbReference type="PROSITE" id="PS00452">
    <property type="entry name" value="GUANYLATE_CYCLASE_1"/>
    <property type="match status" value="1"/>
</dbReference>
<keyword evidence="9" id="KW-0675">Receptor</keyword>
<dbReference type="InterPro" id="IPR029787">
    <property type="entry name" value="Nucleotide_cyclase"/>
</dbReference>
<dbReference type="AlphaFoldDB" id="A0AAD9MPH0"/>
<organism evidence="19 20">
    <name type="scientific">Paralvinella palmiformis</name>
    <dbReference type="NCBI Taxonomy" id="53620"/>
    <lineage>
        <taxon>Eukaryota</taxon>
        <taxon>Metazoa</taxon>
        <taxon>Spiralia</taxon>
        <taxon>Lophotrochozoa</taxon>
        <taxon>Annelida</taxon>
        <taxon>Polychaeta</taxon>
        <taxon>Sedentaria</taxon>
        <taxon>Canalipalpata</taxon>
        <taxon>Terebellida</taxon>
        <taxon>Terebelliformia</taxon>
        <taxon>Alvinellidae</taxon>
        <taxon>Paralvinella</taxon>
    </lineage>
</organism>
<keyword evidence="3 16" id="KW-0812">Transmembrane</keyword>
<dbReference type="InterPro" id="IPR001054">
    <property type="entry name" value="A/G_cyclase"/>
</dbReference>
<feature type="non-terminal residue" evidence="19">
    <location>
        <position position="873"/>
    </location>
</feature>
<dbReference type="FunFam" id="3.30.70.1230:FF:000004">
    <property type="entry name" value="Guanylate cyclase"/>
    <property type="match status" value="1"/>
</dbReference>
<evidence type="ECO:0000256" key="10">
    <source>
        <dbReference type="ARBA" id="ARBA00023180"/>
    </source>
</evidence>
<dbReference type="Gene3D" id="6.10.250.780">
    <property type="match status" value="1"/>
</dbReference>
<feature type="coiled-coil region" evidence="15">
    <location>
        <begin position="639"/>
        <end position="677"/>
    </location>
</feature>
<dbReference type="GO" id="GO:0007168">
    <property type="term" value="P:receptor guanylyl cyclase signaling pathway"/>
    <property type="evidence" value="ECO:0007669"/>
    <property type="project" value="TreeGrafter"/>
</dbReference>
<dbReference type="PROSITE" id="PS50125">
    <property type="entry name" value="GUANYLATE_CYCLASE_2"/>
    <property type="match status" value="1"/>
</dbReference>
<dbReference type="GO" id="GO:0005886">
    <property type="term" value="C:plasma membrane"/>
    <property type="evidence" value="ECO:0007669"/>
    <property type="project" value="TreeGrafter"/>
</dbReference>
<evidence type="ECO:0000256" key="6">
    <source>
        <dbReference type="ARBA" id="ARBA00022989"/>
    </source>
</evidence>
<comment type="subcellular location">
    <subcellularLocation>
        <location evidence="1">Membrane</location>
        <topology evidence="1">Single-pass type I membrane protein</topology>
    </subcellularLocation>
</comment>
<dbReference type="EC" id="4.6.1.2" evidence="2 14"/>
<dbReference type="GO" id="GO:0005524">
    <property type="term" value="F:ATP binding"/>
    <property type="evidence" value="ECO:0007669"/>
    <property type="project" value="InterPro"/>
</dbReference>
<name>A0AAD9MPH0_9ANNE</name>
<keyword evidence="7" id="KW-0342">GTP-binding</keyword>
<keyword evidence="5" id="KW-0547">Nucleotide-binding</keyword>
<dbReference type="InterPro" id="IPR050401">
    <property type="entry name" value="Cyclic_nucleotide_synthase"/>
</dbReference>
<evidence type="ECO:0000259" key="18">
    <source>
        <dbReference type="PROSITE" id="PS50125"/>
    </source>
</evidence>
<dbReference type="Gene3D" id="3.30.70.1230">
    <property type="entry name" value="Nucleotide cyclase"/>
    <property type="match status" value="1"/>
</dbReference>
<keyword evidence="8 16" id="KW-0472">Membrane</keyword>
<feature type="domain" description="Guanylate cyclase" evidence="18">
    <location>
        <begin position="702"/>
        <end position="832"/>
    </location>
</feature>
<dbReference type="Gene3D" id="1.10.510.10">
    <property type="entry name" value="Transferase(Phosphotransferase) domain 1"/>
    <property type="match status" value="1"/>
</dbReference>
<evidence type="ECO:0000256" key="9">
    <source>
        <dbReference type="ARBA" id="ARBA00023170"/>
    </source>
</evidence>
<comment type="similarity">
    <text evidence="13">Belongs to the adenylyl cyclase class-4/guanylyl cyclase family.</text>
</comment>
<sequence>PVVLAFNIPSINHSLNLTRDHIVGIYNGTYRNWNDSSIRAVNPAASLPNRDIRVVARSDYSGTTEVFTAALCKFDPNWNATYGKFPDGLNTDSKPERWNDSVIDLYGHLNRGVSGIILSYRNSVGYISVADAVASEMTLISILESEQRILVPNEADIRKAMDRSAPYLDDQLTADLSQYVQSGEYPIVGYSYFIIYMSKVDSCERAVQLARYIEWTYADGVASEEIREYRMSSATAAISERIQDEILRRMTCGADKRSVWTIMAEQKEAERRMQQTWRLPVLITSPLVGAAILAMVGYMAVQQLRLKRALLSDEWRIGADVIRLTWSKKHGLLADTGRPGSALSVTTSISSNVSITIGSHVWGVGFWDDKAICLRQIPARISAVIQNKDVRKSLLWMKYRVQHRNLLPVLGATFVGPDCYLVSEHANKGTLSDVIQNEKYRIDDNIKFALALDVTSGMLYLHGMNICHGRLRSDSCFIDGRWNVKVTDWDYGVMESACRSKGRTRKITPDVSVLDTSCPADIPDPNREARAMFFVDPVVMKTSFDKVNKMADVYSFAIILVEIFTRDDPYVELTDHMEPVKILELIKDKDIRPNINDLKPTSIRAVIGSAWDSDPCRRPSFSQLKKWLRNSQQTKKSILDSLMEVLEGYVNQLEEKVAERTAELAAANSNLENLLHQILPPSVADSLSRGLTVQPESFDCVTIFFSDIVGFTELSSASTPMQIVTLLNDLYTCFDAIVDRHDVYKVETIGDAYMCISGLPTRNGDQHVIHVCAMALELMAAASQFTIRHRPGDLLRLRAGIHTGSVVAGVVGLKMPRYCLFGDTVNTASRMESTSVAMRIQISHTTYTLLDRVGSFVTEPRGEIEVKVRRVGF</sequence>
<feature type="domain" description="Protein kinase" evidence="17">
    <location>
        <begin position="328"/>
        <end position="628"/>
    </location>
</feature>
<dbReference type="GO" id="GO:0005525">
    <property type="term" value="F:GTP binding"/>
    <property type="evidence" value="ECO:0007669"/>
    <property type="project" value="UniProtKB-KW"/>
</dbReference>
<dbReference type="Proteomes" id="UP001208570">
    <property type="component" value="Unassembled WGS sequence"/>
</dbReference>
<dbReference type="SMART" id="SM00044">
    <property type="entry name" value="CYCc"/>
    <property type="match status" value="1"/>
</dbReference>
<dbReference type="GO" id="GO:0004016">
    <property type="term" value="F:adenylate cyclase activity"/>
    <property type="evidence" value="ECO:0007669"/>
    <property type="project" value="TreeGrafter"/>
</dbReference>
<evidence type="ECO:0000256" key="5">
    <source>
        <dbReference type="ARBA" id="ARBA00022741"/>
    </source>
</evidence>
<feature type="transmembrane region" description="Helical" evidence="16">
    <location>
        <begin position="281"/>
        <end position="301"/>
    </location>
</feature>
<evidence type="ECO:0000256" key="16">
    <source>
        <dbReference type="SAM" id="Phobius"/>
    </source>
</evidence>
<dbReference type="InterPro" id="IPR018297">
    <property type="entry name" value="A/G_cyclase_CS"/>
</dbReference>
<dbReference type="Pfam" id="PF00211">
    <property type="entry name" value="Guanylate_cyc"/>
    <property type="match status" value="1"/>
</dbReference>
<evidence type="ECO:0000313" key="20">
    <source>
        <dbReference type="Proteomes" id="UP001208570"/>
    </source>
</evidence>
<dbReference type="PANTHER" id="PTHR11920:SF501">
    <property type="entry name" value="GUANYLATE CYCLASE 32E"/>
    <property type="match status" value="1"/>
</dbReference>
<dbReference type="PROSITE" id="PS50011">
    <property type="entry name" value="PROTEIN_KINASE_DOM"/>
    <property type="match status" value="1"/>
</dbReference>
<evidence type="ECO:0000256" key="8">
    <source>
        <dbReference type="ARBA" id="ARBA00023136"/>
    </source>
</evidence>
<keyword evidence="6 16" id="KW-1133">Transmembrane helix</keyword>
<dbReference type="GO" id="GO:0004383">
    <property type="term" value="F:guanylate cyclase activity"/>
    <property type="evidence" value="ECO:0007669"/>
    <property type="project" value="UniProtKB-EC"/>
</dbReference>
<dbReference type="CDD" id="cd07302">
    <property type="entry name" value="CHD"/>
    <property type="match status" value="1"/>
</dbReference>
<keyword evidence="10" id="KW-0325">Glycoprotein</keyword>
<keyword evidence="4" id="KW-0732">Signal</keyword>
<accession>A0AAD9MPH0</accession>
<dbReference type="Pfam" id="PF12849">
    <property type="entry name" value="PBP_like_2"/>
    <property type="match status" value="1"/>
</dbReference>
<dbReference type="SUPFAM" id="SSF53850">
    <property type="entry name" value="Periplasmic binding protein-like II"/>
    <property type="match status" value="1"/>
</dbReference>